<organism evidence="1 2">
    <name type="scientific">Chryseobacterium shigense</name>
    <dbReference type="NCBI Taxonomy" id="297244"/>
    <lineage>
        <taxon>Bacteria</taxon>
        <taxon>Pseudomonadati</taxon>
        <taxon>Bacteroidota</taxon>
        <taxon>Flavobacteriia</taxon>
        <taxon>Flavobacteriales</taxon>
        <taxon>Weeksellaceae</taxon>
        <taxon>Chryseobacterium group</taxon>
        <taxon>Chryseobacterium</taxon>
    </lineage>
</organism>
<accession>A0A841NCS0</accession>
<dbReference type="Proteomes" id="UP000589738">
    <property type="component" value="Unassembled WGS sequence"/>
</dbReference>
<comment type="caution">
    <text evidence="1">The sequence shown here is derived from an EMBL/GenBank/DDBJ whole genome shotgun (WGS) entry which is preliminary data.</text>
</comment>
<evidence type="ECO:0000313" key="2">
    <source>
        <dbReference type="Proteomes" id="UP000589738"/>
    </source>
</evidence>
<reference evidence="1 2" key="1">
    <citation type="submission" date="2020-08" db="EMBL/GenBank/DDBJ databases">
        <title>Functional genomics of gut bacteria from endangered species of beetles.</title>
        <authorList>
            <person name="Carlos-Shanley C."/>
        </authorList>
    </citation>
    <scope>NUCLEOTIDE SEQUENCE [LARGE SCALE GENOMIC DNA]</scope>
    <source>
        <strain evidence="1 2">S00136</strain>
    </source>
</reference>
<sequence>MKILLFPLFLIPVYRILNPDIPEKTSTDTKKAQPSK</sequence>
<gene>
    <name evidence="1" type="ORF">HNP36_000885</name>
</gene>
<keyword evidence="2" id="KW-1185">Reference proteome</keyword>
<proteinExistence type="predicted"/>
<name>A0A841NCS0_9FLAO</name>
<dbReference type="AlphaFoldDB" id="A0A841NCS0"/>
<protein>
    <submittedName>
        <fullName evidence="1">Uncharacterized protein</fullName>
    </submittedName>
</protein>
<dbReference type="EMBL" id="JACHLC010000001">
    <property type="protein sequence ID" value="MBB6369832.1"/>
    <property type="molecule type" value="Genomic_DNA"/>
</dbReference>
<evidence type="ECO:0000313" key="1">
    <source>
        <dbReference type="EMBL" id="MBB6369832.1"/>
    </source>
</evidence>